<proteinExistence type="predicted"/>
<feature type="region of interest" description="Disordered" evidence="1">
    <location>
        <begin position="559"/>
        <end position="585"/>
    </location>
</feature>
<dbReference type="OrthoDB" id="10622528at2759"/>
<dbReference type="EMBL" id="MLAK01000633">
    <property type="protein sequence ID" value="OHT09646.1"/>
    <property type="molecule type" value="Genomic_DNA"/>
</dbReference>
<gene>
    <name evidence="2" type="ORF">TRFO_21360</name>
</gene>
<dbReference type="Proteomes" id="UP000179807">
    <property type="component" value="Unassembled WGS sequence"/>
</dbReference>
<dbReference type="GeneID" id="94836622"/>
<keyword evidence="3" id="KW-1185">Reference proteome</keyword>
<organism evidence="2 3">
    <name type="scientific">Tritrichomonas foetus</name>
    <dbReference type="NCBI Taxonomy" id="1144522"/>
    <lineage>
        <taxon>Eukaryota</taxon>
        <taxon>Metamonada</taxon>
        <taxon>Parabasalia</taxon>
        <taxon>Tritrichomonadida</taxon>
        <taxon>Tritrichomonadidae</taxon>
        <taxon>Tritrichomonas</taxon>
    </lineage>
</organism>
<name>A0A1J4KIY7_9EUKA</name>
<comment type="caution">
    <text evidence="2">The sequence shown here is derived from an EMBL/GenBank/DDBJ whole genome shotgun (WGS) entry which is preliminary data.</text>
</comment>
<feature type="compositionally biased region" description="Acidic residues" evidence="1">
    <location>
        <begin position="561"/>
        <end position="585"/>
    </location>
</feature>
<protein>
    <recommendedName>
        <fullName evidence="4">Autophagy-related protein 2</fullName>
    </recommendedName>
</protein>
<dbReference type="VEuPathDB" id="TrichDB:TRFO_21360"/>
<dbReference type="AlphaFoldDB" id="A0A1J4KIY7"/>
<sequence length="1214" mass="138302">MSSLFKWVVGAISSTTNSAAETLLSNIIKRFLEEPIQNDALKIELFNDWTLHLNLKRSFLNVNLVNSYITFVKFTSIYFADIKFDAKYNLSNFLISLARVVIECDLQIPESPPPVDENLTESIHVFQEQLPIEKGKSFKDWIIDCVQKVNLSLDFFTIILYIAEEYDKVSVVLESLTLNYQKDIELVLPKASLIIGQKRNQKSIADIINFSINYKSKNSIKNSSLRESMIVNGITENVITISIDSITIFISESIIKTLFALIQAIPKSKNTNSHPNEIENSSNEQINANFILKKLQIKLSNTLTLELSYFKLEYRNGSVKMSFNSVLVLHNDVVSLAIESKSIKENPNISLVFPDFSRELSMFNDFPNRITELIDFDDDIFNSQRINVVIPSILLNISQSLIISIFEVIQWVSPLIESSNPSTLNVSKQSYIFYFDIHEFITKLDNLQLIMLNPSISLFYSQTAANTHINSIIKLQSLDFFVTENMSLINFFYKETISKSFLFAILSYKQQLGNDKEIDFDVKFSDFLLRIPSNLDFIDQITKFLDFKELTSMKEPIFPTEIEDKENNDENENNSENNDSGDDFSEPNIRVSFNVKLEKIFVDYFTLNMPARALILLPSLSTNGNLDTAPFQLKTNIDLDLKFFLSNHRDDLPISLFRSPVFQFGEFNFAPIATLYPTSIMIVSNDDSSEIVVDNANAKISCCFDSIRLLIAFLMHIQYKLDNTPENQTKTRQFDLPQTLLDMTTTLNQSLQLNNFKYNPLAELQTQPNISAKPQQFDTIENLIATVYRPDETDDESYIDQDLDETVSINSDDPITQEKVIISIQKIYIEFSICGGKDFDQIYDLQPLKKNPKIFDDRTKNDGYDFDFISTRDESNSLDIEIEGNAKISLYNNDPTVSMRILVDANKFNIKDNIPTSSAKIMLGIEDDFHNNFDTNTLENSEKSNSKNIKCKIDILSTTDQRMELSFKLELPNLFMFITQDQINFFMNIAQINLPTFPSDLIVDEPLAFQLFELKPSDIQIAAHFRLWLDIHMDDIRLHVPKCQLFAIRGFDELIGGLAEFYVSEMSRPGAAAVVGGLPVIKNMRRIGGAVRDLFKYDVQRFGVGVGFAKSFSALMQIIAMETLNMGANVTSIAERFLYVAMKILGGKDNAKDALNAPMATLVIQAKNPKKAVQSIPTMILAPGVLSLKKLTDLMKGLRNRLNPNYTKTMKNRK</sequence>
<evidence type="ECO:0008006" key="4">
    <source>
        <dbReference type="Google" id="ProtNLM"/>
    </source>
</evidence>
<dbReference type="RefSeq" id="XP_068362782.1">
    <property type="nucleotide sequence ID" value="XM_068501918.1"/>
</dbReference>
<evidence type="ECO:0000256" key="1">
    <source>
        <dbReference type="SAM" id="MobiDB-lite"/>
    </source>
</evidence>
<evidence type="ECO:0000313" key="3">
    <source>
        <dbReference type="Proteomes" id="UP000179807"/>
    </source>
</evidence>
<evidence type="ECO:0000313" key="2">
    <source>
        <dbReference type="EMBL" id="OHT09646.1"/>
    </source>
</evidence>
<reference evidence="2" key="1">
    <citation type="submission" date="2016-10" db="EMBL/GenBank/DDBJ databases">
        <authorList>
            <person name="Benchimol M."/>
            <person name="Almeida L.G."/>
            <person name="Vasconcelos A.T."/>
            <person name="Perreira-Neves A."/>
            <person name="Rosa I.A."/>
            <person name="Tasca T."/>
            <person name="Bogo M.R."/>
            <person name="de Souza W."/>
        </authorList>
    </citation>
    <scope>NUCLEOTIDE SEQUENCE [LARGE SCALE GENOMIC DNA]</scope>
    <source>
        <strain evidence="2">K</strain>
    </source>
</reference>
<accession>A0A1J4KIY7</accession>